<dbReference type="Gene3D" id="3.40.50.300">
    <property type="entry name" value="P-loop containing nucleotide triphosphate hydrolases"/>
    <property type="match status" value="1"/>
</dbReference>
<dbReference type="PANTHER" id="PTHR43023">
    <property type="entry name" value="PROTEIN TRIGALACTOSYLDIACYLGLYCEROL 3, CHLOROPLASTIC"/>
    <property type="match status" value="1"/>
</dbReference>
<evidence type="ECO:0000256" key="1">
    <source>
        <dbReference type="ARBA" id="ARBA00022448"/>
    </source>
</evidence>
<dbReference type="InterPro" id="IPR017871">
    <property type="entry name" value="ABC_transporter-like_CS"/>
</dbReference>
<evidence type="ECO:0000313" key="6">
    <source>
        <dbReference type="Proteomes" id="UP000824755"/>
    </source>
</evidence>
<dbReference type="SUPFAM" id="SSF52540">
    <property type="entry name" value="P-loop containing nucleoside triphosphate hydrolases"/>
    <property type="match status" value="1"/>
</dbReference>
<sequence>MSASALPAIAVDVSALRLVRDGQVVLDGVDIRVPKGSVTAVLGPSGSGKSTLLAALMGELAPAKGSVTVFDAQVPAGKTRALLALRKQMGVLLQGNGLLSDLTVAQNVALPIETHTRLPTDVIDRLVELKLHAVGLRGLKDAFPRELSGGQARRVALARALALDPPLMIYDEPLTGLDPIAAGVITELMGRLNKTLGLTSVIVTHHVHETLPICDHAVVIANGRVVFQGSPAQLNASDDPWVRQFLDGAADGPIAFDAQPRSYA</sequence>
<dbReference type="GO" id="GO:0005524">
    <property type="term" value="F:ATP binding"/>
    <property type="evidence" value="ECO:0007669"/>
    <property type="project" value="UniProtKB-KW"/>
</dbReference>
<keyword evidence="1" id="KW-0813">Transport</keyword>
<evidence type="ECO:0000259" key="4">
    <source>
        <dbReference type="PROSITE" id="PS50893"/>
    </source>
</evidence>
<keyword evidence="6" id="KW-1185">Reference proteome</keyword>
<proteinExistence type="predicted"/>
<dbReference type="Proteomes" id="UP000824755">
    <property type="component" value="Chromosome"/>
</dbReference>
<dbReference type="PROSITE" id="PS00211">
    <property type="entry name" value="ABC_TRANSPORTER_1"/>
    <property type="match status" value="1"/>
</dbReference>
<dbReference type="PROSITE" id="PS50893">
    <property type="entry name" value="ABC_TRANSPORTER_2"/>
    <property type="match status" value="1"/>
</dbReference>
<dbReference type="InterPro" id="IPR027417">
    <property type="entry name" value="P-loop_NTPase"/>
</dbReference>
<keyword evidence="2" id="KW-0547">Nucleotide-binding</keyword>
<dbReference type="InterPro" id="IPR003439">
    <property type="entry name" value="ABC_transporter-like_ATP-bd"/>
</dbReference>
<organism evidence="5 6">
    <name type="scientific">Lysobacter soyae</name>
    <dbReference type="NCBI Taxonomy" id="2764185"/>
    <lineage>
        <taxon>Bacteria</taxon>
        <taxon>Pseudomonadati</taxon>
        <taxon>Pseudomonadota</taxon>
        <taxon>Gammaproteobacteria</taxon>
        <taxon>Lysobacterales</taxon>
        <taxon>Lysobacteraceae</taxon>
        <taxon>Lysobacter</taxon>
    </lineage>
</organism>
<dbReference type="EMBL" id="CP080544">
    <property type="protein sequence ID" value="QYR53124.1"/>
    <property type="molecule type" value="Genomic_DNA"/>
</dbReference>
<feature type="domain" description="ABC transporter" evidence="4">
    <location>
        <begin position="11"/>
        <end position="247"/>
    </location>
</feature>
<evidence type="ECO:0000256" key="2">
    <source>
        <dbReference type="ARBA" id="ARBA00022741"/>
    </source>
</evidence>
<gene>
    <name evidence="5" type="ORF">H8L67_00960</name>
</gene>
<dbReference type="SMART" id="SM00382">
    <property type="entry name" value="AAA"/>
    <property type="match status" value="1"/>
</dbReference>
<evidence type="ECO:0000313" key="5">
    <source>
        <dbReference type="EMBL" id="QYR53124.1"/>
    </source>
</evidence>
<keyword evidence="3 5" id="KW-0067">ATP-binding</keyword>
<dbReference type="PANTHER" id="PTHR43023:SF6">
    <property type="entry name" value="INTERMEMBRANE PHOSPHOLIPID TRANSPORT SYSTEM ATP-BINDING PROTEIN MLAF"/>
    <property type="match status" value="1"/>
</dbReference>
<dbReference type="RefSeq" id="WP_220379942.1">
    <property type="nucleotide sequence ID" value="NZ_CP080544.1"/>
</dbReference>
<dbReference type="InterPro" id="IPR003593">
    <property type="entry name" value="AAA+_ATPase"/>
</dbReference>
<protein>
    <submittedName>
        <fullName evidence="5">ATP-binding cassette domain-containing protein</fullName>
    </submittedName>
</protein>
<name>A0ABX8WQL7_9GAMM</name>
<evidence type="ECO:0000256" key="3">
    <source>
        <dbReference type="ARBA" id="ARBA00022840"/>
    </source>
</evidence>
<accession>A0ABX8WQL7</accession>
<dbReference type="Pfam" id="PF00005">
    <property type="entry name" value="ABC_tran"/>
    <property type="match status" value="1"/>
</dbReference>
<reference evidence="5 6" key="1">
    <citation type="submission" date="2021-08" db="EMBL/GenBank/DDBJ databases">
        <title>Lysobacter sp. strain CJ11 Genome sequencing and assembly.</title>
        <authorList>
            <person name="Kim I."/>
        </authorList>
    </citation>
    <scope>NUCLEOTIDE SEQUENCE [LARGE SCALE GENOMIC DNA]</scope>
    <source>
        <strain evidence="5 6">CJ11</strain>
    </source>
</reference>